<keyword evidence="2" id="KW-0966">Cell projection</keyword>
<dbReference type="AlphaFoldDB" id="A0A844CL29"/>
<evidence type="ECO:0000256" key="1">
    <source>
        <dbReference type="SAM" id="MobiDB-lite"/>
    </source>
</evidence>
<proteinExistence type="predicted"/>
<gene>
    <name evidence="2" type="ORF">FDP25_08450</name>
</gene>
<keyword evidence="3" id="KW-1185">Reference proteome</keyword>
<accession>A0A844CL29</accession>
<keyword evidence="2" id="KW-0282">Flagellum</keyword>
<keyword evidence="2" id="KW-0969">Cilium</keyword>
<organism evidence="2 3">
    <name type="scientific">Roseovarius bejariae</name>
    <dbReference type="NCBI Taxonomy" id="2576383"/>
    <lineage>
        <taxon>Bacteria</taxon>
        <taxon>Pseudomonadati</taxon>
        <taxon>Pseudomonadota</taxon>
        <taxon>Alphaproteobacteria</taxon>
        <taxon>Rhodobacterales</taxon>
        <taxon>Roseobacteraceae</taxon>
        <taxon>Roseovarius</taxon>
    </lineage>
</organism>
<dbReference type="Proteomes" id="UP000564704">
    <property type="component" value="Unassembled WGS sequence"/>
</dbReference>
<feature type="region of interest" description="Disordered" evidence="1">
    <location>
        <begin position="45"/>
        <end position="64"/>
    </location>
</feature>
<dbReference type="EMBL" id="SZWE01000001">
    <property type="protein sequence ID" value="MRU15457.1"/>
    <property type="molecule type" value="Genomic_DNA"/>
</dbReference>
<evidence type="ECO:0000313" key="3">
    <source>
        <dbReference type="Proteomes" id="UP000564704"/>
    </source>
</evidence>
<sequence>MLKKLLPVLLVLIGLGGGIGAGLALRPEHIADDTVHAEVPETADAHDTTEDAKDDHAEASHEADGHGGAAFDYVKLNNQFVVPVVHEELVESLVVMSLSIEVEAGLSDTVYEREPKLRDGFLQVLFDHANMGGFEGEFTNSNNMDVLRGALTEVAQDILGKGVTSILITDLARQDV</sequence>
<dbReference type="OrthoDB" id="7864548at2"/>
<protein>
    <submittedName>
        <fullName evidence="2">Flagellar basal body-associated FliL family protein</fullName>
    </submittedName>
</protein>
<reference evidence="2 3" key="1">
    <citation type="submission" date="2019-05" db="EMBL/GenBank/DDBJ databases">
        <title>Roseovarius bejariae sp. nov., a moderately halophylic bacterium isolated from a saline soil in Rambla Salada (Murcia).</title>
        <authorList>
            <person name="Castro D.J."/>
            <person name="Gomez-Altuve A."/>
            <person name="Reina J.C."/>
            <person name="Rodriguez M."/>
            <person name="Sampedro I."/>
            <person name="Llamas I."/>
            <person name="Martinez-Checa F."/>
        </authorList>
    </citation>
    <scope>NUCLEOTIDE SEQUENCE [LARGE SCALE GENOMIC DNA]</scope>
    <source>
        <strain evidence="2 3">A21</strain>
    </source>
</reference>
<name>A0A844CL29_9RHOB</name>
<dbReference type="RefSeq" id="WP_154150766.1">
    <property type="nucleotide sequence ID" value="NZ_SZWE01000001.1"/>
</dbReference>
<evidence type="ECO:0000313" key="2">
    <source>
        <dbReference type="EMBL" id="MRU15457.1"/>
    </source>
</evidence>
<comment type="caution">
    <text evidence="2">The sequence shown here is derived from an EMBL/GenBank/DDBJ whole genome shotgun (WGS) entry which is preliminary data.</text>
</comment>